<evidence type="ECO:0000313" key="2">
    <source>
        <dbReference type="EMBL" id="OGD58793.1"/>
    </source>
</evidence>
<sequence length="97" mass="11218">MLQKKYLDQINQVLWLHLDKTRDKAFIFGSWAIGDNRKWSDIDIGIESDRKLSIHLISRLHEAFEESNLPYAVDVVDFSGTTEQFKTVAKQAVIPLN</sequence>
<dbReference type="AlphaFoldDB" id="A0A1F5DUI5"/>
<dbReference type="InterPro" id="IPR041633">
    <property type="entry name" value="Polbeta"/>
</dbReference>
<evidence type="ECO:0000259" key="1">
    <source>
        <dbReference type="Pfam" id="PF18765"/>
    </source>
</evidence>
<organism evidence="2 3">
    <name type="scientific">Candidatus Beckwithbacteria bacterium RIFCSPLOWO2_02_FULL_47_23</name>
    <dbReference type="NCBI Taxonomy" id="1797463"/>
    <lineage>
        <taxon>Bacteria</taxon>
        <taxon>Candidatus Beckwithiibacteriota</taxon>
    </lineage>
</organism>
<dbReference type="SUPFAM" id="SSF81301">
    <property type="entry name" value="Nucleotidyltransferase"/>
    <property type="match status" value="1"/>
</dbReference>
<dbReference type="Pfam" id="PF18765">
    <property type="entry name" value="Polbeta"/>
    <property type="match status" value="1"/>
</dbReference>
<accession>A0A1F5DUI5</accession>
<protein>
    <recommendedName>
        <fullName evidence="1">Polymerase beta nucleotidyltransferase domain-containing protein</fullName>
    </recommendedName>
</protein>
<comment type="caution">
    <text evidence="2">The sequence shown here is derived from an EMBL/GenBank/DDBJ whole genome shotgun (WGS) entry which is preliminary data.</text>
</comment>
<dbReference type="EMBL" id="MEZQ01000047">
    <property type="protein sequence ID" value="OGD58793.1"/>
    <property type="molecule type" value="Genomic_DNA"/>
</dbReference>
<reference evidence="2 3" key="1">
    <citation type="journal article" date="2016" name="Nat. Commun.">
        <title>Thousands of microbial genomes shed light on interconnected biogeochemical processes in an aquifer system.</title>
        <authorList>
            <person name="Anantharaman K."/>
            <person name="Brown C.T."/>
            <person name="Hug L.A."/>
            <person name="Sharon I."/>
            <person name="Castelle C.J."/>
            <person name="Probst A.J."/>
            <person name="Thomas B.C."/>
            <person name="Singh A."/>
            <person name="Wilkins M.J."/>
            <person name="Karaoz U."/>
            <person name="Brodie E.L."/>
            <person name="Williams K.H."/>
            <person name="Hubbard S.S."/>
            <person name="Banfield J.F."/>
        </authorList>
    </citation>
    <scope>NUCLEOTIDE SEQUENCE [LARGE SCALE GENOMIC DNA]</scope>
</reference>
<proteinExistence type="predicted"/>
<name>A0A1F5DUI5_9BACT</name>
<gene>
    <name evidence="2" type="ORF">A3I57_01895</name>
</gene>
<dbReference type="InterPro" id="IPR043519">
    <property type="entry name" value="NT_sf"/>
</dbReference>
<dbReference type="Gene3D" id="3.30.460.10">
    <property type="entry name" value="Beta Polymerase, domain 2"/>
    <property type="match status" value="1"/>
</dbReference>
<dbReference type="Proteomes" id="UP000176364">
    <property type="component" value="Unassembled WGS sequence"/>
</dbReference>
<feature type="domain" description="Polymerase beta nucleotidyltransferase" evidence="1">
    <location>
        <begin position="23"/>
        <end position="85"/>
    </location>
</feature>
<dbReference type="CDD" id="cd05403">
    <property type="entry name" value="NT_KNTase_like"/>
    <property type="match status" value="1"/>
</dbReference>
<evidence type="ECO:0000313" key="3">
    <source>
        <dbReference type="Proteomes" id="UP000176364"/>
    </source>
</evidence>